<protein>
    <submittedName>
        <fullName evidence="2">Uncharacterized protein</fullName>
    </submittedName>
</protein>
<sequence>MLRRLPSAVCRAPAQQTLPAHNLPAVAMAEHDRNFSFRDGAWRKRTQPSVIVLTDDDDDEDAHVAAPDPAHVDGNAEGLRIKNDSSRVEKDLRHIQPLPVKAENAHSPADIGQPRTNYRNAATQISLRLKAEFSEVDIYENDSDGERHSSDHKERDVGPAENLESADDMEYGYNGEQEEAMEPQGANAAPAKPPRFDHTDAYQPVTDDERDELVALYKEFHGSLSQLRHHLEGLTFSQASLLRYQWRQLVILAEAHNAGQITLKKRHKKTIEVGRERIRQGLNPFKGGEWPDPIQQPPVLRHSSTWD</sequence>
<accession>A0AA39XCL5</accession>
<keyword evidence="3" id="KW-1185">Reference proteome</keyword>
<evidence type="ECO:0000313" key="2">
    <source>
        <dbReference type="EMBL" id="KAK0631449.1"/>
    </source>
</evidence>
<feature type="compositionally biased region" description="Acidic residues" evidence="1">
    <location>
        <begin position="164"/>
        <end position="181"/>
    </location>
</feature>
<dbReference type="EMBL" id="JAULSU010000001">
    <property type="protein sequence ID" value="KAK0631449.1"/>
    <property type="molecule type" value="Genomic_DNA"/>
</dbReference>
<feature type="region of interest" description="Disordered" evidence="1">
    <location>
        <begin position="282"/>
        <end position="307"/>
    </location>
</feature>
<proteinExistence type="predicted"/>
<dbReference type="AlphaFoldDB" id="A0AA39XCL5"/>
<evidence type="ECO:0000256" key="1">
    <source>
        <dbReference type="SAM" id="MobiDB-lite"/>
    </source>
</evidence>
<comment type="caution">
    <text evidence="2">The sequence shown here is derived from an EMBL/GenBank/DDBJ whole genome shotgun (WGS) entry which is preliminary data.</text>
</comment>
<evidence type="ECO:0000313" key="3">
    <source>
        <dbReference type="Proteomes" id="UP001175000"/>
    </source>
</evidence>
<feature type="region of interest" description="Disordered" evidence="1">
    <location>
        <begin position="140"/>
        <end position="200"/>
    </location>
</feature>
<reference evidence="2" key="1">
    <citation type="submission" date="2023-06" db="EMBL/GenBank/DDBJ databases">
        <title>Genome-scale phylogeny and comparative genomics of the fungal order Sordariales.</title>
        <authorList>
            <consortium name="Lawrence Berkeley National Laboratory"/>
            <person name="Hensen N."/>
            <person name="Bonometti L."/>
            <person name="Westerberg I."/>
            <person name="Brannstrom I.O."/>
            <person name="Guillou S."/>
            <person name="Cros-Aarteil S."/>
            <person name="Calhoun S."/>
            <person name="Haridas S."/>
            <person name="Kuo A."/>
            <person name="Mondo S."/>
            <person name="Pangilinan J."/>
            <person name="Riley R."/>
            <person name="Labutti K."/>
            <person name="Andreopoulos B."/>
            <person name="Lipzen A."/>
            <person name="Chen C."/>
            <person name="Yanf M."/>
            <person name="Daum C."/>
            <person name="Ng V."/>
            <person name="Clum A."/>
            <person name="Steindorff A."/>
            <person name="Ohm R."/>
            <person name="Martin F."/>
            <person name="Silar P."/>
            <person name="Natvig D."/>
            <person name="Lalanne C."/>
            <person name="Gautier V."/>
            <person name="Ament-Velasquez S.L."/>
            <person name="Kruys A."/>
            <person name="Hutchinson M.I."/>
            <person name="Powell A.J."/>
            <person name="Barry K."/>
            <person name="Miller A.N."/>
            <person name="Grigoriev I.V."/>
            <person name="Debuchy R."/>
            <person name="Gladieux P."/>
            <person name="Thoren M.H."/>
            <person name="Johannesson H."/>
        </authorList>
    </citation>
    <scope>NUCLEOTIDE SEQUENCE</scope>
    <source>
        <strain evidence="2">CBS 606.72</strain>
    </source>
</reference>
<dbReference type="Proteomes" id="UP001175000">
    <property type="component" value="Unassembled WGS sequence"/>
</dbReference>
<feature type="compositionally biased region" description="Basic and acidic residues" evidence="1">
    <location>
        <begin position="79"/>
        <end position="88"/>
    </location>
</feature>
<gene>
    <name evidence="2" type="ORF">B0T14DRAFT_597105</name>
</gene>
<feature type="compositionally biased region" description="Basic and acidic residues" evidence="1">
    <location>
        <begin position="144"/>
        <end position="158"/>
    </location>
</feature>
<name>A0AA39XCL5_9PEZI</name>
<organism evidence="2 3">
    <name type="scientific">Immersiella caudata</name>
    <dbReference type="NCBI Taxonomy" id="314043"/>
    <lineage>
        <taxon>Eukaryota</taxon>
        <taxon>Fungi</taxon>
        <taxon>Dikarya</taxon>
        <taxon>Ascomycota</taxon>
        <taxon>Pezizomycotina</taxon>
        <taxon>Sordariomycetes</taxon>
        <taxon>Sordariomycetidae</taxon>
        <taxon>Sordariales</taxon>
        <taxon>Lasiosphaeriaceae</taxon>
        <taxon>Immersiella</taxon>
    </lineage>
</organism>
<feature type="region of interest" description="Disordered" evidence="1">
    <location>
        <begin position="65"/>
        <end position="88"/>
    </location>
</feature>